<dbReference type="Proteomes" id="UP001139648">
    <property type="component" value="Unassembled WGS sequence"/>
</dbReference>
<dbReference type="InterPro" id="IPR011990">
    <property type="entry name" value="TPR-like_helical_dom_sf"/>
</dbReference>
<keyword evidence="2" id="KW-1185">Reference proteome</keyword>
<name>A0A9X2JYZ1_9ACTN</name>
<comment type="caution">
    <text evidence="1">The sequence shown here is derived from an EMBL/GenBank/DDBJ whole genome shotgun (WGS) entry which is preliminary data.</text>
</comment>
<accession>A0A9X2JYZ1</accession>
<protein>
    <submittedName>
        <fullName evidence="1">Tetratricopeptide (TPR) repeat protein</fullName>
    </submittedName>
</protein>
<proteinExistence type="predicted"/>
<organism evidence="1 2">
    <name type="scientific">Nonomuraea thailandensis</name>
    <dbReference type="NCBI Taxonomy" id="1188745"/>
    <lineage>
        <taxon>Bacteria</taxon>
        <taxon>Bacillati</taxon>
        <taxon>Actinomycetota</taxon>
        <taxon>Actinomycetes</taxon>
        <taxon>Streptosporangiales</taxon>
        <taxon>Streptosporangiaceae</taxon>
        <taxon>Nonomuraea</taxon>
    </lineage>
</organism>
<dbReference type="AlphaFoldDB" id="A0A9X2JYZ1"/>
<dbReference type="EMBL" id="JAMZEB010000002">
    <property type="protein sequence ID" value="MCP2354712.1"/>
    <property type="molecule type" value="Genomic_DNA"/>
</dbReference>
<evidence type="ECO:0000313" key="2">
    <source>
        <dbReference type="Proteomes" id="UP001139648"/>
    </source>
</evidence>
<sequence length="187" mass="20497">MTEWLLRTATSAGRWSEPSPALPSQEEADRWLRVNVDNWMGALRHLSSAGRYAAVLDCTEAMHWFSSRWMHGPHWYEVFTLGAEAAAALGDPARQAKQVNGLAWVHMVPRQDLEATLRHTAQAMELATRSGATAQIALAEHNAAGALRRLGRLDEAIAAQTRAAQVFEAVGDAEASRRCRDLADAAL</sequence>
<gene>
    <name evidence="1" type="ORF">HD597_001732</name>
</gene>
<dbReference type="Gene3D" id="1.25.40.10">
    <property type="entry name" value="Tetratricopeptide repeat domain"/>
    <property type="match status" value="1"/>
</dbReference>
<dbReference type="RefSeq" id="WP_253741246.1">
    <property type="nucleotide sequence ID" value="NZ_BAABKA010000048.1"/>
</dbReference>
<reference evidence="1" key="1">
    <citation type="submission" date="2022-06" db="EMBL/GenBank/DDBJ databases">
        <title>Sequencing the genomes of 1000 actinobacteria strains.</title>
        <authorList>
            <person name="Klenk H.-P."/>
        </authorList>
    </citation>
    <scope>NUCLEOTIDE SEQUENCE</scope>
    <source>
        <strain evidence="1">DSM 46694</strain>
    </source>
</reference>
<dbReference type="SUPFAM" id="SSF48452">
    <property type="entry name" value="TPR-like"/>
    <property type="match status" value="1"/>
</dbReference>
<evidence type="ECO:0000313" key="1">
    <source>
        <dbReference type="EMBL" id="MCP2354712.1"/>
    </source>
</evidence>